<evidence type="ECO:0000256" key="6">
    <source>
        <dbReference type="ARBA" id="ARBA00023136"/>
    </source>
</evidence>
<keyword evidence="6" id="KW-0472">Membrane</keyword>
<dbReference type="GO" id="GO:0015562">
    <property type="term" value="F:efflux transmembrane transporter activity"/>
    <property type="evidence" value="ECO:0007669"/>
    <property type="project" value="InterPro"/>
</dbReference>
<dbReference type="PANTHER" id="PTHR30026:SF20">
    <property type="entry name" value="OUTER MEMBRANE PROTEIN TOLC"/>
    <property type="match status" value="1"/>
</dbReference>
<evidence type="ECO:0000313" key="10">
    <source>
        <dbReference type="Proteomes" id="UP001279553"/>
    </source>
</evidence>
<dbReference type="GO" id="GO:0015288">
    <property type="term" value="F:porin activity"/>
    <property type="evidence" value="ECO:0007669"/>
    <property type="project" value="TreeGrafter"/>
</dbReference>
<dbReference type="GO" id="GO:1990281">
    <property type="term" value="C:efflux pump complex"/>
    <property type="evidence" value="ECO:0007669"/>
    <property type="project" value="TreeGrafter"/>
</dbReference>
<keyword evidence="3" id="KW-0813">Transport</keyword>
<feature type="signal peptide" evidence="8">
    <location>
        <begin position="1"/>
        <end position="20"/>
    </location>
</feature>
<protein>
    <submittedName>
        <fullName evidence="9">TolC family protein</fullName>
    </submittedName>
</protein>
<keyword evidence="4" id="KW-1134">Transmembrane beta strand</keyword>
<evidence type="ECO:0000256" key="4">
    <source>
        <dbReference type="ARBA" id="ARBA00022452"/>
    </source>
</evidence>
<keyword evidence="5" id="KW-0812">Transmembrane</keyword>
<reference evidence="9 10" key="1">
    <citation type="submission" date="2023-11" db="EMBL/GenBank/DDBJ databases">
        <title>MicrobeMod: A computational toolkit for identifying prokaryotic methylation and restriction-modification with nanopore sequencing.</title>
        <authorList>
            <person name="Crits-Christoph A."/>
            <person name="Kang S.C."/>
            <person name="Lee H."/>
            <person name="Ostrov N."/>
        </authorList>
    </citation>
    <scope>NUCLEOTIDE SEQUENCE [LARGE SCALE GENOMIC DNA]</scope>
    <source>
        <strain evidence="9 10">DSMZ 700</strain>
    </source>
</reference>
<evidence type="ECO:0000256" key="7">
    <source>
        <dbReference type="ARBA" id="ARBA00023237"/>
    </source>
</evidence>
<keyword evidence="8" id="KW-0732">Signal</keyword>
<keyword evidence="7" id="KW-0998">Cell outer membrane</keyword>
<comment type="similarity">
    <text evidence="2">Belongs to the outer membrane factor (OMF) (TC 1.B.17) family.</text>
</comment>
<dbReference type="RefSeq" id="WP_319615384.1">
    <property type="nucleotide sequence ID" value="NZ_JAWXYB010000018.1"/>
</dbReference>
<evidence type="ECO:0000313" key="9">
    <source>
        <dbReference type="EMBL" id="MDX5932529.1"/>
    </source>
</evidence>
<dbReference type="EMBL" id="JAWXYB010000018">
    <property type="protein sequence ID" value="MDX5932529.1"/>
    <property type="molecule type" value="Genomic_DNA"/>
</dbReference>
<dbReference type="Pfam" id="PF02321">
    <property type="entry name" value="OEP"/>
    <property type="match status" value="2"/>
</dbReference>
<comment type="caution">
    <text evidence="9">The sequence shown here is derived from an EMBL/GenBank/DDBJ whole genome shotgun (WGS) entry which is preliminary data.</text>
</comment>
<dbReference type="SUPFAM" id="SSF56954">
    <property type="entry name" value="Outer membrane efflux proteins (OEP)"/>
    <property type="match status" value="1"/>
</dbReference>
<evidence type="ECO:0000256" key="3">
    <source>
        <dbReference type="ARBA" id="ARBA00022448"/>
    </source>
</evidence>
<organism evidence="9 10">
    <name type="scientific">Acidiphilium acidophilum</name>
    <name type="common">Thiobacillus acidophilus</name>
    <dbReference type="NCBI Taxonomy" id="76588"/>
    <lineage>
        <taxon>Bacteria</taxon>
        <taxon>Pseudomonadati</taxon>
        <taxon>Pseudomonadota</taxon>
        <taxon>Alphaproteobacteria</taxon>
        <taxon>Acetobacterales</taxon>
        <taxon>Acidocellaceae</taxon>
        <taxon>Acidiphilium</taxon>
    </lineage>
</organism>
<dbReference type="InterPro" id="IPR051906">
    <property type="entry name" value="TolC-like"/>
</dbReference>
<sequence length="462" mass="47872">MRPLVLIAVMLASLPGVARASSLWQVWQAARANDPAFVAASARLRAAATASPSALAVLLPHFVVAAGAGPQNQSFSGADFYGSGFEPIAETQHLNTSTWQATLTQTLFDWSQIKSFQAAGFSVQAAAATYQATLEHLVATVIGDDVAVLAARSDLTALRQAARGFGAQYHDAEARYRAGLSGVIGADEARAADQSIKAQVIEAQAKLIAARENLAAITGTAGIAAAGDLPTVLHLPAPGSVGAWLNRARSGNPTLAASRLTARDDAELVAAARGSDLPDISLQLQHTQAAQAGTAGYAFFGQDLNGPGYSAQQGNSVTVQLNWNVFSGGATRAATDRARAIRDEALANAATARLTVIRTVRTDYFAVMLDRARLKAARSAARVAARAVRAAGDGVRAGLISESDLIADRQQLLSAQLALHRAIVAAITHEVGLAEAAGSATPLLVRQISTTIIRSSGSHEHG</sequence>
<gene>
    <name evidence="9" type="ORF">SIL87_17365</name>
</gene>
<dbReference type="AlphaFoldDB" id="A0AAW9DTV5"/>
<dbReference type="InterPro" id="IPR003423">
    <property type="entry name" value="OMP_efflux"/>
</dbReference>
<accession>A0AAW9DTV5</accession>
<dbReference type="GO" id="GO:0009279">
    <property type="term" value="C:cell outer membrane"/>
    <property type="evidence" value="ECO:0007669"/>
    <property type="project" value="UniProtKB-SubCell"/>
</dbReference>
<evidence type="ECO:0000256" key="5">
    <source>
        <dbReference type="ARBA" id="ARBA00022692"/>
    </source>
</evidence>
<comment type="subcellular location">
    <subcellularLocation>
        <location evidence="1">Cell outer membrane</location>
    </subcellularLocation>
</comment>
<feature type="chain" id="PRO_5043903226" evidence="8">
    <location>
        <begin position="21"/>
        <end position="462"/>
    </location>
</feature>
<keyword evidence="10" id="KW-1185">Reference proteome</keyword>
<evidence type="ECO:0000256" key="8">
    <source>
        <dbReference type="SAM" id="SignalP"/>
    </source>
</evidence>
<dbReference type="PANTHER" id="PTHR30026">
    <property type="entry name" value="OUTER MEMBRANE PROTEIN TOLC"/>
    <property type="match status" value="1"/>
</dbReference>
<proteinExistence type="inferred from homology"/>
<name>A0AAW9DTV5_ACIAO</name>
<evidence type="ECO:0000256" key="1">
    <source>
        <dbReference type="ARBA" id="ARBA00004442"/>
    </source>
</evidence>
<dbReference type="Gene3D" id="1.20.1600.10">
    <property type="entry name" value="Outer membrane efflux proteins (OEP)"/>
    <property type="match status" value="1"/>
</dbReference>
<dbReference type="Proteomes" id="UP001279553">
    <property type="component" value="Unassembled WGS sequence"/>
</dbReference>
<evidence type="ECO:0000256" key="2">
    <source>
        <dbReference type="ARBA" id="ARBA00007613"/>
    </source>
</evidence>